<dbReference type="Proteomes" id="UP001597055">
    <property type="component" value="Unassembled WGS sequence"/>
</dbReference>
<feature type="transmembrane region" description="Helical" evidence="1">
    <location>
        <begin position="12"/>
        <end position="34"/>
    </location>
</feature>
<protein>
    <recommendedName>
        <fullName evidence="4">Integral membrane protein</fullName>
    </recommendedName>
</protein>
<proteinExistence type="predicted"/>
<dbReference type="EMBL" id="JBHTII010000002">
    <property type="protein sequence ID" value="MFD0791871.1"/>
    <property type="molecule type" value="Genomic_DNA"/>
</dbReference>
<name>A0ABW3AMU6_9MICO</name>
<keyword evidence="1" id="KW-1133">Transmembrane helix</keyword>
<accession>A0ABW3AMU6</accession>
<evidence type="ECO:0000256" key="1">
    <source>
        <dbReference type="SAM" id="Phobius"/>
    </source>
</evidence>
<keyword evidence="1" id="KW-0812">Transmembrane</keyword>
<feature type="transmembrane region" description="Helical" evidence="1">
    <location>
        <begin position="75"/>
        <end position="94"/>
    </location>
</feature>
<comment type="caution">
    <text evidence="2">The sequence shown here is derived from an EMBL/GenBank/DDBJ whole genome shotgun (WGS) entry which is preliminary data.</text>
</comment>
<organism evidence="2 3">
    <name type="scientific">Microbacterium insulae</name>
    <dbReference type="NCBI Taxonomy" id="483014"/>
    <lineage>
        <taxon>Bacteria</taxon>
        <taxon>Bacillati</taxon>
        <taxon>Actinomycetota</taxon>
        <taxon>Actinomycetes</taxon>
        <taxon>Micrococcales</taxon>
        <taxon>Microbacteriaceae</taxon>
        <taxon>Microbacterium</taxon>
    </lineage>
</organism>
<evidence type="ECO:0000313" key="3">
    <source>
        <dbReference type="Proteomes" id="UP001597055"/>
    </source>
</evidence>
<reference evidence="3" key="1">
    <citation type="journal article" date="2019" name="Int. J. Syst. Evol. Microbiol.">
        <title>The Global Catalogue of Microorganisms (GCM) 10K type strain sequencing project: providing services to taxonomists for standard genome sequencing and annotation.</title>
        <authorList>
            <consortium name="The Broad Institute Genomics Platform"/>
            <consortium name="The Broad Institute Genome Sequencing Center for Infectious Disease"/>
            <person name="Wu L."/>
            <person name="Ma J."/>
        </authorList>
    </citation>
    <scope>NUCLEOTIDE SEQUENCE [LARGE SCALE GENOMIC DNA]</scope>
    <source>
        <strain evidence="3">CCUG 54523</strain>
    </source>
</reference>
<evidence type="ECO:0008006" key="4">
    <source>
        <dbReference type="Google" id="ProtNLM"/>
    </source>
</evidence>
<gene>
    <name evidence="2" type="ORF">ACFQ0P_15870</name>
</gene>
<dbReference type="RefSeq" id="WP_204979597.1">
    <property type="nucleotide sequence ID" value="NZ_JBHTII010000002.1"/>
</dbReference>
<sequence>MAVCTLLAGRRLSVVRLSISVVVSQVLFHTLFVLGSVSSGSDAAHVHETRLPTAHLHGALAVTPSAGGEVPAMSGMMWLGHAAAAVLTIVALYAGERTLRALRTIAARLVAWLRRRVSSTITPVPAPSRQLLPALRAPSILRGVSATPVSRRGPPLSLAV</sequence>
<evidence type="ECO:0000313" key="2">
    <source>
        <dbReference type="EMBL" id="MFD0791871.1"/>
    </source>
</evidence>
<keyword evidence="1" id="KW-0472">Membrane</keyword>
<keyword evidence="3" id="KW-1185">Reference proteome</keyword>